<organism evidence="2 3">
    <name type="scientific">Salinarimonas ramus</name>
    <dbReference type="NCBI Taxonomy" id="690164"/>
    <lineage>
        <taxon>Bacteria</taxon>
        <taxon>Pseudomonadati</taxon>
        <taxon>Pseudomonadota</taxon>
        <taxon>Alphaproteobacteria</taxon>
        <taxon>Hyphomicrobiales</taxon>
        <taxon>Salinarimonadaceae</taxon>
        <taxon>Salinarimonas</taxon>
    </lineage>
</organism>
<evidence type="ECO:0008006" key="4">
    <source>
        <dbReference type="Google" id="ProtNLM"/>
    </source>
</evidence>
<dbReference type="AlphaFoldDB" id="A0A917Q3Z0"/>
<evidence type="ECO:0000256" key="1">
    <source>
        <dbReference type="SAM" id="MobiDB-lite"/>
    </source>
</evidence>
<comment type="caution">
    <text evidence="2">The sequence shown here is derived from an EMBL/GenBank/DDBJ whole genome shotgun (WGS) entry which is preliminary data.</text>
</comment>
<sequence>MPADPIQPTRKSRGRPAIGKGAPVQVRLRPEMEQAVDAAIAASEEPKPTRPELIRRALAEWLRAQGFLTGEGGR</sequence>
<accession>A0A917Q3Z0</accession>
<evidence type="ECO:0000313" key="2">
    <source>
        <dbReference type="EMBL" id="GGK18282.1"/>
    </source>
</evidence>
<dbReference type="Proteomes" id="UP000600449">
    <property type="component" value="Unassembled WGS sequence"/>
</dbReference>
<name>A0A917Q3Z0_9HYPH</name>
<keyword evidence="3" id="KW-1185">Reference proteome</keyword>
<dbReference type="EMBL" id="BMMF01000001">
    <property type="protein sequence ID" value="GGK18282.1"/>
    <property type="molecule type" value="Genomic_DNA"/>
</dbReference>
<feature type="region of interest" description="Disordered" evidence="1">
    <location>
        <begin position="1"/>
        <end position="24"/>
    </location>
</feature>
<protein>
    <recommendedName>
        <fullName evidence="4">Ribbon-helix-helix protein CopG domain-containing protein</fullName>
    </recommendedName>
</protein>
<proteinExistence type="predicted"/>
<evidence type="ECO:0000313" key="3">
    <source>
        <dbReference type="Proteomes" id="UP000600449"/>
    </source>
</evidence>
<gene>
    <name evidence="2" type="ORF">GCM10011322_01270</name>
</gene>
<reference evidence="2 3" key="1">
    <citation type="journal article" date="2014" name="Int. J. Syst. Evol. Microbiol.">
        <title>Complete genome sequence of Corynebacterium casei LMG S-19264T (=DSM 44701T), isolated from a smear-ripened cheese.</title>
        <authorList>
            <consortium name="US DOE Joint Genome Institute (JGI-PGF)"/>
            <person name="Walter F."/>
            <person name="Albersmeier A."/>
            <person name="Kalinowski J."/>
            <person name="Ruckert C."/>
        </authorList>
    </citation>
    <scope>NUCLEOTIDE SEQUENCE [LARGE SCALE GENOMIC DNA]</scope>
    <source>
        <strain evidence="2 3">CGMCC 1.9161</strain>
    </source>
</reference>